<dbReference type="RefSeq" id="WP_344200716.1">
    <property type="nucleotide sequence ID" value="NZ_BAAAME010000004.1"/>
</dbReference>
<comment type="caution">
    <text evidence="3">The sequence shown here is derived from an EMBL/GenBank/DDBJ whole genome shotgun (WGS) entry which is preliminary data.</text>
</comment>
<dbReference type="EMBL" id="BAAAME010000004">
    <property type="protein sequence ID" value="GAA1739380.1"/>
    <property type="molecule type" value="Genomic_DNA"/>
</dbReference>
<evidence type="ECO:0000313" key="3">
    <source>
        <dbReference type="EMBL" id="GAA1739380.1"/>
    </source>
</evidence>
<proteinExistence type="predicted"/>
<feature type="transmembrane region" description="Helical" evidence="2">
    <location>
        <begin position="111"/>
        <end position="128"/>
    </location>
</feature>
<keyword evidence="2" id="KW-0812">Transmembrane</keyword>
<evidence type="ECO:0000256" key="2">
    <source>
        <dbReference type="SAM" id="Phobius"/>
    </source>
</evidence>
<keyword evidence="4" id="KW-1185">Reference proteome</keyword>
<keyword evidence="2" id="KW-1133">Transmembrane helix</keyword>
<organism evidence="3 4">
    <name type="scientific">Aeromicrobium alkaliterrae</name>
    <dbReference type="NCBI Taxonomy" id="302168"/>
    <lineage>
        <taxon>Bacteria</taxon>
        <taxon>Bacillati</taxon>
        <taxon>Actinomycetota</taxon>
        <taxon>Actinomycetes</taxon>
        <taxon>Propionibacteriales</taxon>
        <taxon>Nocardioidaceae</taxon>
        <taxon>Aeromicrobium</taxon>
    </lineage>
</organism>
<gene>
    <name evidence="3" type="ORF">GCM10009710_19650</name>
</gene>
<feature type="transmembrane region" description="Helical" evidence="2">
    <location>
        <begin position="6"/>
        <end position="26"/>
    </location>
</feature>
<evidence type="ECO:0000256" key="1">
    <source>
        <dbReference type="SAM" id="MobiDB-lite"/>
    </source>
</evidence>
<feature type="region of interest" description="Disordered" evidence="1">
    <location>
        <begin position="54"/>
        <end position="91"/>
    </location>
</feature>
<dbReference type="Proteomes" id="UP001501057">
    <property type="component" value="Unassembled WGS sequence"/>
</dbReference>
<evidence type="ECO:0000313" key="4">
    <source>
        <dbReference type="Proteomes" id="UP001501057"/>
    </source>
</evidence>
<protein>
    <submittedName>
        <fullName evidence="3">Uncharacterized protein</fullName>
    </submittedName>
</protein>
<name>A0ABN2JV02_9ACTN</name>
<accession>A0ABN2JV02</accession>
<reference evidence="3 4" key="1">
    <citation type="journal article" date="2019" name="Int. J. Syst. Evol. Microbiol.">
        <title>The Global Catalogue of Microorganisms (GCM) 10K type strain sequencing project: providing services to taxonomists for standard genome sequencing and annotation.</title>
        <authorList>
            <consortium name="The Broad Institute Genomics Platform"/>
            <consortium name="The Broad Institute Genome Sequencing Center for Infectious Disease"/>
            <person name="Wu L."/>
            <person name="Ma J."/>
        </authorList>
    </citation>
    <scope>NUCLEOTIDE SEQUENCE [LARGE SCALE GENOMIC DNA]</scope>
    <source>
        <strain evidence="3 4">JCM 13518</strain>
    </source>
</reference>
<sequence>MIGGASGVIFAVVVIVWVAYVVPLMLRRYDEASKTSSLGSFTSLSRVIARTSRSESVAETEPEVEAEKADTTVTTESPSEKAPAMAQVTEAAPRPVNRAAARLAARRRRRVLITLITSLVVVAGLGVAGTIGQVWTAVPVALMVAWLVACRIQVRGERGLSTPSISLPRLSLRRSASAETTERRGGTAADEETTLVVSHQFEDIEPNRPRVMEVEALSVDALDDQLQIAVPSVATTGEALWDPLPVTLPTYVTKPRVGRTVRTIDFAQAGTWSSGHVEAEGVALPGQADEVAQAQDEGPETRRAVGH</sequence>
<keyword evidence="2" id="KW-0472">Membrane</keyword>